<dbReference type="RefSeq" id="WP_344108432.1">
    <property type="nucleotide sequence ID" value="NZ_BAAANE010000002.1"/>
</dbReference>
<evidence type="ECO:0000259" key="1">
    <source>
        <dbReference type="Pfam" id="PF12867"/>
    </source>
</evidence>
<dbReference type="Gene3D" id="1.20.120.450">
    <property type="entry name" value="dinb family like domain"/>
    <property type="match status" value="1"/>
</dbReference>
<gene>
    <name evidence="2" type="ORF">GCM10009744_06300</name>
</gene>
<protein>
    <submittedName>
        <fullName evidence="2">DinB family protein</fullName>
    </submittedName>
</protein>
<dbReference type="Gene3D" id="2.160.20.80">
    <property type="entry name" value="E3 ubiquitin-protein ligase SopA"/>
    <property type="match status" value="1"/>
</dbReference>
<accession>A0ABN2F0Z1</accession>
<dbReference type="InterPro" id="IPR024775">
    <property type="entry name" value="DinB-like"/>
</dbReference>
<organism evidence="2 3">
    <name type="scientific">Kribbella alba</name>
    <dbReference type="NCBI Taxonomy" id="190197"/>
    <lineage>
        <taxon>Bacteria</taxon>
        <taxon>Bacillati</taxon>
        <taxon>Actinomycetota</taxon>
        <taxon>Actinomycetes</taxon>
        <taxon>Propionibacteriales</taxon>
        <taxon>Kribbellaceae</taxon>
        <taxon>Kribbella</taxon>
    </lineage>
</organism>
<dbReference type="Pfam" id="PF12867">
    <property type="entry name" value="DinB_2"/>
    <property type="match status" value="1"/>
</dbReference>
<proteinExistence type="predicted"/>
<dbReference type="SUPFAM" id="SSF141571">
    <property type="entry name" value="Pentapeptide repeat-like"/>
    <property type="match status" value="1"/>
</dbReference>
<dbReference type="Proteomes" id="UP001501319">
    <property type="component" value="Unassembled WGS sequence"/>
</dbReference>
<evidence type="ECO:0000313" key="3">
    <source>
        <dbReference type="Proteomes" id="UP001501319"/>
    </source>
</evidence>
<reference evidence="2 3" key="1">
    <citation type="journal article" date="2019" name="Int. J. Syst. Evol. Microbiol.">
        <title>The Global Catalogue of Microorganisms (GCM) 10K type strain sequencing project: providing services to taxonomists for standard genome sequencing and annotation.</title>
        <authorList>
            <consortium name="The Broad Institute Genomics Platform"/>
            <consortium name="The Broad Institute Genome Sequencing Center for Infectious Disease"/>
            <person name="Wu L."/>
            <person name="Ma J."/>
        </authorList>
    </citation>
    <scope>NUCLEOTIDE SEQUENCE [LARGE SCALE GENOMIC DNA]</scope>
    <source>
        <strain evidence="2 3">JCM 14306</strain>
    </source>
</reference>
<dbReference type="EMBL" id="BAAANE010000002">
    <property type="protein sequence ID" value="GAA1621855.1"/>
    <property type="molecule type" value="Genomic_DNA"/>
</dbReference>
<dbReference type="SUPFAM" id="SSF109854">
    <property type="entry name" value="DinB/YfiT-like putative metalloenzymes"/>
    <property type="match status" value="1"/>
</dbReference>
<dbReference type="InterPro" id="IPR001646">
    <property type="entry name" value="5peptide_repeat"/>
</dbReference>
<dbReference type="InterPro" id="IPR034660">
    <property type="entry name" value="DinB/YfiT-like"/>
</dbReference>
<feature type="domain" description="DinB-like" evidence="1">
    <location>
        <begin position="102"/>
        <end position="245"/>
    </location>
</feature>
<sequence>MVEFSGQNLRGARFEDVYLTGARFEDVDLSGARFRLVDLTGVSIRGALLADVEIDGDLDNVRINGVDVGPLIEAELNRRYPERTKLHPSDAKGFREAWAVVEHSWEPTIERARRLPPELLHERVDDEWSFIETLRHVVFGIDAWVKRAILGDPSPYDPLDLPHADMPHDSSVPNDSAARPTLDEVLALRADRLAVVRKVLADLTDDVLAGTTTPIPPPGYPEAGTYAVRRCLQAVVNEGWSHRLYAERDLTSLESRPQPTAT</sequence>
<keyword evidence="3" id="KW-1185">Reference proteome</keyword>
<evidence type="ECO:0000313" key="2">
    <source>
        <dbReference type="EMBL" id="GAA1621855.1"/>
    </source>
</evidence>
<comment type="caution">
    <text evidence="2">The sequence shown here is derived from an EMBL/GenBank/DDBJ whole genome shotgun (WGS) entry which is preliminary data.</text>
</comment>
<dbReference type="Pfam" id="PF00805">
    <property type="entry name" value="Pentapeptide"/>
    <property type="match status" value="1"/>
</dbReference>
<name>A0ABN2F0Z1_9ACTN</name>